<evidence type="ECO:0000313" key="1">
    <source>
        <dbReference type="EMBL" id="AEF86249.1"/>
    </source>
</evidence>
<dbReference type="Proteomes" id="UP000009223">
    <property type="component" value="Chromosome"/>
</dbReference>
<dbReference type="EMBL" id="CP001843">
    <property type="protein sequence ID" value="AEF86249.1"/>
    <property type="molecule type" value="Genomic_DNA"/>
</dbReference>
<dbReference type="STRING" id="545694.TREPR_1407"/>
<dbReference type="KEGG" id="tpi:TREPR_1407"/>
<accession>F5YQ82</accession>
<proteinExistence type="predicted"/>
<sequence>MVQTGARHLLASPGGKGAEYWDDLFTRTTPKLASGPQRGYLLPPLFGG</sequence>
<protein>
    <submittedName>
        <fullName evidence="1">Uncharacterized protein</fullName>
    </submittedName>
</protein>
<dbReference type="AlphaFoldDB" id="F5YQ82"/>
<dbReference type="HOGENOM" id="CLU_3159043_0_0_12"/>
<keyword evidence="2" id="KW-1185">Reference proteome</keyword>
<evidence type="ECO:0000313" key="2">
    <source>
        <dbReference type="Proteomes" id="UP000009223"/>
    </source>
</evidence>
<gene>
    <name evidence="1" type="ordered locus">TREPR_1407</name>
</gene>
<reference evidence="2" key="1">
    <citation type="submission" date="2009-12" db="EMBL/GenBank/DDBJ databases">
        <title>Complete sequence of Treponema primitia strain ZAS-2.</title>
        <authorList>
            <person name="Tetu S.G."/>
            <person name="Matson E."/>
            <person name="Ren Q."/>
            <person name="Seshadri R."/>
            <person name="Elbourne L."/>
            <person name="Hassan K.A."/>
            <person name="Durkin A."/>
            <person name="Radune D."/>
            <person name="Mohamoud Y."/>
            <person name="Shay R."/>
            <person name="Jin S."/>
            <person name="Zhang X."/>
            <person name="Lucey K."/>
            <person name="Ballor N.R."/>
            <person name="Ottesen E."/>
            <person name="Rosenthal R."/>
            <person name="Allen A."/>
            <person name="Leadbetter J.R."/>
            <person name="Paulsen I.T."/>
        </authorList>
    </citation>
    <scope>NUCLEOTIDE SEQUENCE [LARGE SCALE GENOMIC DNA]</scope>
    <source>
        <strain evidence="2">ATCC BAA-887 / DSM 12427 / ZAS-2</strain>
    </source>
</reference>
<organism evidence="1 2">
    <name type="scientific">Treponema primitia (strain ATCC BAA-887 / DSM 12427 / ZAS-2)</name>
    <dbReference type="NCBI Taxonomy" id="545694"/>
    <lineage>
        <taxon>Bacteria</taxon>
        <taxon>Pseudomonadati</taxon>
        <taxon>Spirochaetota</taxon>
        <taxon>Spirochaetia</taxon>
        <taxon>Spirochaetales</taxon>
        <taxon>Treponemataceae</taxon>
        <taxon>Treponema</taxon>
    </lineage>
</organism>
<name>F5YQ82_TREPZ</name>
<reference evidence="1 2" key="2">
    <citation type="journal article" date="2011" name="ISME J.">
        <title>RNA-seq reveals cooperative metabolic interactions between two termite-gut spirochete species in co-culture.</title>
        <authorList>
            <person name="Rosenthal A.Z."/>
            <person name="Matson E.G."/>
            <person name="Eldar A."/>
            <person name="Leadbetter J.R."/>
        </authorList>
    </citation>
    <scope>NUCLEOTIDE SEQUENCE [LARGE SCALE GENOMIC DNA]</scope>
    <source>
        <strain evidence="2">ATCC BAA-887 / DSM 12427 / ZAS-2</strain>
    </source>
</reference>
<dbReference type="RefSeq" id="WP_015708684.1">
    <property type="nucleotide sequence ID" value="NC_015578.1"/>
</dbReference>